<reference evidence="13 14" key="1">
    <citation type="submission" date="2020-07" db="EMBL/GenBank/DDBJ databases">
        <authorList>
            <person name="Li M."/>
        </authorList>
    </citation>
    <scope>NUCLEOTIDE SEQUENCE [LARGE SCALE GENOMIC DNA]</scope>
    <source>
        <strain evidence="13 14">DSM 23284</strain>
    </source>
</reference>
<feature type="transmembrane region" description="Helical" evidence="10">
    <location>
        <begin position="189"/>
        <end position="211"/>
    </location>
</feature>
<feature type="transmembrane region" description="Helical" evidence="10">
    <location>
        <begin position="30"/>
        <end position="47"/>
    </location>
</feature>
<dbReference type="Gene3D" id="1.20.1530.20">
    <property type="match status" value="1"/>
</dbReference>
<sequence>MDPVVIGVAVVAMAGVAAQWLAWRFQLPAIVLLLVAGAVVGPISGIIEPTAEFDTLVKPVVAIAVAIILFEGGLTLNFHQISETSKAVRRLVVLGAPTAFVLGALNAYYVAGLSLWPALVFGGILVVTGPTVIIPLLRQAQLAKRPASLLRWEAILADPLGALIAVFVYETFLVLSGQHHVDTLVLRIVFALALGAGGGWLLGRALVWAFVRGHVPEFLKTPLILASVLAAYAGSNVVLEESGLLTVTVFGLALGNSRIASLGEVKRFKEIMTILLVSAVFIVLTASLKPEELVSALEPRTLAFVAVLLLVVRPASVWLSTLGTGLSVNERLLVGWIAPRGVVAVAVSGLFAGLLAARGIADGERLVPLAFAVVVVTVVAHGFSIGPLARRLGLSSGGAGGLFIVGANRFTVALAEKLKSLEVPVLVADRNWGRLRSARQAGVATHYGEVLSEVAEHTLSLGSYSHLLAASDNDDYNALVCTNFGPEIGRSQVLQIGRSDDEAAHQQLMVTLGGRPFLPDAGGLWALETKIAQGWRISATALREEFDFAAMKAARAEGAFTVLVVTGGGRLLVGPFEEARTPKPGDTVLNMVPPEEPPRAARNGAVPQ</sequence>
<dbReference type="GO" id="GO:0006813">
    <property type="term" value="P:potassium ion transport"/>
    <property type="evidence" value="ECO:0007669"/>
    <property type="project" value="InterPro"/>
</dbReference>
<feature type="transmembrane region" description="Helical" evidence="10">
    <location>
        <begin position="91"/>
        <end position="109"/>
    </location>
</feature>
<evidence type="ECO:0000313" key="14">
    <source>
        <dbReference type="Proteomes" id="UP000559404"/>
    </source>
</evidence>
<evidence type="ECO:0000256" key="4">
    <source>
        <dbReference type="ARBA" id="ARBA00022475"/>
    </source>
</evidence>
<keyword evidence="2" id="KW-0813">Transport</keyword>
<dbReference type="InterPro" id="IPR006153">
    <property type="entry name" value="Cation/H_exchanger_TM"/>
</dbReference>
<reference evidence="13 14" key="2">
    <citation type="submission" date="2020-08" db="EMBL/GenBank/DDBJ databases">
        <title>Stappia taiwanensis sp. nov., isolated from a coastal thermal spring.</title>
        <authorList>
            <person name="Kampfer P."/>
        </authorList>
    </citation>
    <scope>NUCLEOTIDE SEQUENCE [LARGE SCALE GENOMIC DNA]</scope>
    <source>
        <strain evidence="13 14">DSM 23284</strain>
    </source>
</reference>
<protein>
    <submittedName>
        <fullName evidence="13">Sodium:proton antiporter</fullName>
    </submittedName>
</protein>
<feature type="transmembrane region" description="Helical" evidence="10">
    <location>
        <begin position="115"/>
        <end position="137"/>
    </location>
</feature>
<dbReference type="RefSeq" id="WP_181759286.1">
    <property type="nucleotide sequence ID" value="NZ_BMCR01000002.1"/>
</dbReference>
<proteinExistence type="predicted"/>
<evidence type="ECO:0000256" key="5">
    <source>
        <dbReference type="ARBA" id="ARBA00022692"/>
    </source>
</evidence>
<keyword evidence="8 10" id="KW-0472">Membrane</keyword>
<dbReference type="GO" id="GO:0015297">
    <property type="term" value="F:antiporter activity"/>
    <property type="evidence" value="ECO:0007669"/>
    <property type="project" value="UniProtKB-KW"/>
</dbReference>
<dbReference type="AlphaFoldDB" id="A0A838XI81"/>
<dbReference type="Pfam" id="PF00999">
    <property type="entry name" value="Na_H_Exchanger"/>
    <property type="match status" value="1"/>
</dbReference>
<name>A0A838XI81_9HYPH</name>
<accession>A0A838XI81</accession>
<evidence type="ECO:0000259" key="12">
    <source>
        <dbReference type="Pfam" id="PF02254"/>
    </source>
</evidence>
<dbReference type="InterPro" id="IPR003148">
    <property type="entry name" value="RCK_N"/>
</dbReference>
<feature type="transmembrane region" description="Helical" evidence="10">
    <location>
        <begin position="271"/>
        <end position="289"/>
    </location>
</feature>
<gene>
    <name evidence="13" type="ORF">H1W37_05425</name>
</gene>
<dbReference type="EMBL" id="JACEON010000004">
    <property type="protein sequence ID" value="MBA4611079.1"/>
    <property type="molecule type" value="Genomic_DNA"/>
</dbReference>
<dbReference type="SUPFAM" id="SSF51735">
    <property type="entry name" value="NAD(P)-binding Rossmann-fold domains"/>
    <property type="match status" value="1"/>
</dbReference>
<dbReference type="PANTHER" id="PTHR32507">
    <property type="entry name" value="NA(+)/H(+) ANTIPORTER 1"/>
    <property type="match status" value="1"/>
</dbReference>
<keyword evidence="14" id="KW-1185">Reference proteome</keyword>
<feature type="region of interest" description="Disordered" evidence="9">
    <location>
        <begin position="583"/>
        <end position="608"/>
    </location>
</feature>
<dbReference type="GO" id="GO:1902600">
    <property type="term" value="P:proton transmembrane transport"/>
    <property type="evidence" value="ECO:0007669"/>
    <property type="project" value="InterPro"/>
</dbReference>
<organism evidence="13 14">
    <name type="scientific">Stappia taiwanensis</name>
    <dbReference type="NCBI Taxonomy" id="992267"/>
    <lineage>
        <taxon>Bacteria</taxon>
        <taxon>Pseudomonadati</taxon>
        <taxon>Pseudomonadota</taxon>
        <taxon>Alphaproteobacteria</taxon>
        <taxon>Hyphomicrobiales</taxon>
        <taxon>Stappiaceae</taxon>
        <taxon>Stappia</taxon>
    </lineage>
</organism>
<feature type="domain" description="RCK N-terminal" evidence="12">
    <location>
        <begin position="403"/>
        <end position="484"/>
    </location>
</feature>
<feature type="transmembrane region" description="Helical" evidence="10">
    <location>
        <begin position="6"/>
        <end position="23"/>
    </location>
</feature>
<keyword evidence="4" id="KW-1003">Cell membrane</keyword>
<dbReference type="Pfam" id="PF02254">
    <property type="entry name" value="TrkA_N"/>
    <property type="match status" value="1"/>
</dbReference>
<dbReference type="InterPro" id="IPR038770">
    <property type="entry name" value="Na+/solute_symporter_sf"/>
</dbReference>
<evidence type="ECO:0000256" key="8">
    <source>
        <dbReference type="ARBA" id="ARBA00023136"/>
    </source>
</evidence>
<feature type="domain" description="Cation/H+ exchanger transmembrane" evidence="11">
    <location>
        <begin position="21"/>
        <end position="390"/>
    </location>
</feature>
<comment type="caution">
    <text evidence="13">The sequence shown here is derived from an EMBL/GenBank/DDBJ whole genome shotgun (WGS) entry which is preliminary data.</text>
</comment>
<evidence type="ECO:0000256" key="10">
    <source>
        <dbReference type="SAM" id="Phobius"/>
    </source>
</evidence>
<feature type="transmembrane region" description="Helical" evidence="10">
    <location>
        <begin position="149"/>
        <end position="169"/>
    </location>
</feature>
<comment type="subcellular location">
    <subcellularLocation>
        <location evidence="1">Cell membrane</location>
        <topology evidence="1">Multi-pass membrane protein</topology>
    </subcellularLocation>
</comment>
<keyword evidence="6 10" id="KW-1133">Transmembrane helix</keyword>
<evidence type="ECO:0000313" key="13">
    <source>
        <dbReference type="EMBL" id="MBA4611079.1"/>
    </source>
</evidence>
<keyword evidence="7" id="KW-0406">Ion transport</keyword>
<evidence type="ECO:0000256" key="9">
    <source>
        <dbReference type="SAM" id="MobiDB-lite"/>
    </source>
</evidence>
<feature type="transmembrane region" description="Helical" evidence="10">
    <location>
        <begin position="59"/>
        <end position="79"/>
    </location>
</feature>
<feature type="transmembrane region" description="Helical" evidence="10">
    <location>
        <begin position="223"/>
        <end position="251"/>
    </location>
</feature>
<evidence type="ECO:0000256" key="3">
    <source>
        <dbReference type="ARBA" id="ARBA00022449"/>
    </source>
</evidence>
<keyword evidence="5 10" id="KW-0812">Transmembrane</keyword>
<feature type="transmembrane region" description="Helical" evidence="10">
    <location>
        <begin position="301"/>
        <end position="321"/>
    </location>
</feature>
<feature type="transmembrane region" description="Helical" evidence="10">
    <location>
        <begin position="366"/>
        <end position="386"/>
    </location>
</feature>
<evidence type="ECO:0000256" key="1">
    <source>
        <dbReference type="ARBA" id="ARBA00004651"/>
    </source>
</evidence>
<keyword evidence="3" id="KW-0050">Antiport</keyword>
<dbReference type="Proteomes" id="UP000559404">
    <property type="component" value="Unassembled WGS sequence"/>
</dbReference>
<dbReference type="Gene3D" id="3.40.50.720">
    <property type="entry name" value="NAD(P)-binding Rossmann-like Domain"/>
    <property type="match status" value="1"/>
</dbReference>
<feature type="transmembrane region" description="Helical" evidence="10">
    <location>
        <begin position="333"/>
        <end position="354"/>
    </location>
</feature>
<dbReference type="PANTHER" id="PTHR32507:SF0">
    <property type="entry name" value="NA(+)_H(+) ANTIPORTER 2-RELATED"/>
    <property type="match status" value="1"/>
</dbReference>
<dbReference type="GO" id="GO:0005886">
    <property type="term" value="C:plasma membrane"/>
    <property type="evidence" value="ECO:0007669"/>
    <property type="project" value="UniProtKB-SubCell"/>
</dbReference>
<evidence type="ECO:0000259" key="11">
    <source>
        <dbReference type="Pfam" id="PF00999"/>
    </source>
</evidence>
<evidence type="ECO:0000256" key="2">
    <source>
        <dbReference type="ARBA" id="ARBA00022448"/>
    </source>
</evidence>
<dbReference type="InterPro" id="IPR036291">
    <property type="entry name" value="NAD(P)-bd_dom_sf"/>
</dbReference>
<evidence type="ECO:0000256" key="7">
    <source>
        <dbReference type="ARBA" id="ARBA00023065"/>
    </source>
</evidence>
<evidence type="ECO:0000256" key="6">
    <source>
        <dbReference type="ARBA" id="ARBA00022989"/>
    </source>
</evidence>